<proteinExistence type="predicted"/>
<comment type="caution">
    <text evidence="1">The sequence shown here is derived from an EMBL/GenBank/DDBJ whole genome shotgun (WGS) entry which is preliminary data.</text>
</comment>
<dbReference type="Proteomes" id="UP001057402">
    <property type="component" value="Chromosome 7"/>
</dbReference>
<evidence type="ECO:0000313" key="1">
    <source>
        <dbReference type="EMBL" id="KAI4341313.1"/>
    </source>
</evidence>
<evidence type="ECO:0000313" key="2">
    <source>
        <dbReference type="Proteomes" id="UP001057402"/>
    </source>
</evidence>
<organism evidence="1 2">
    <name type="scientific">Melastoma candidum</name>
    <dbReference type="NCBI Taxonomy" id="119954"/>
    <lineage>
        <taxon>Eukaryota</taxon>
        <taxon>Viridiplantae</taxon>
        <taxon>Streptophyta</taxon>
        <taxon>Embryophyta</taxon>
        <taxon>Tracheophyta</taxon>
        <taxon>Spermatophyta</taxon>
        <taxon>Magnoliopsida</taxon>
        <taxon>eudicotyledons</taxon>
        <taxon>Gunneridae</taxon>
        <taxon>Pentapetalae</taxon>
        <taxon>rosids</taxon>
        <taxon>malvids</taxon>
        <taxon>Myrtales</taxon>
        <taxon>Melastomataceae</taxon>
        <taxon>Melastomatoideae</taxon>
        <taxon>Melastomateae</taxon>
        <taxon>Melastoma</taxon>
    </lineage>
</organism>
<sequence length="278" mass="30718">MERVWKANIDLSPSCPRCGSSNTKFCYYNNYSLTQPRYFCKGCRRYWTKGGSLRNVPIGGGCRKNRRSRSIRVSTAEAASRATLGYGSGGNGGLIKAQCFDSTTGSSASPDGSHIDLALVYANYLNQKPESKGGLETDQGGDGLVPQFMPNEKQVDSDIEFLGGTELLGCEFLSNFFAETNMNAESHIYHVGFGAADMSHERTLECDGIDFGNYSLPPLPNEEVISWPDSQNDTATHGFEEPEFLPTVFGLEGQEEEESYIIPNWRDFDLSLDDAFRK</sequence>
<keyword evidence="2" id="KW-1185">Reference proteome</keyword>
<name>A0ACB9NYR0_9MYRT</name>
<protein>
    <submittedName>
        <fullName evidence="1">Uncharacterized protein</fullName>
    </submittedName>
</protein>
<gene>
    <name evidence="1" type="ORF">MLD38_026049</name>
</gene>
<dbReference type="EMBL" id="CM042886">
    <property type="protein sequence ID" value="KAI4341313.1"/>
    <property type="molecule type" value="Genomic_DNA"/>
</dbReference>
<accession>A0ACB9NYR0</accession>
<reference evidence="2" key="1">
    <citation type="journal article" date="2023" name="Front. Plant Sci.">
        <title>Chromosomal-level genome assembly of Melastoma candidum provides insights into trichome evolution.</title>
        <authorList>
            <person name="Zhong Y."/>
            <person name="Wu W."/>
            <person name="Sun C."/>
            <person name="Zou P."/>
            <person name="Liu Y."/>
            <person name="Dai S."/>
            <person name="Zhou R."/>
        </authorList>
    </citation>
    <scope>NUCLEOTIDE SEQUENCE [LARGE SCALE GENOMIC DNA]</scope>
</reference>